<name>A0A060HGN1_9ARCH</name>
<dbReference type="KEGG" id="nvn:NVIE_015190"/>
<sequence length="135" mass="14897">MSGSGDDPDIEIIKARKMKEMREKAAAFEKAAKSAPQAPEKKKKAPREIVAAYLYDRGDEVLNAAYAQFPAQTEAIVTKISELILAGELQSRISGGELLSLFRSVGLRVRIDTSIKVEKDGKLISFSDRLKQDNE</sequence>
<evidence type="ECO:0008006" key="4">
    <source>
        <dbReference type="Google" id="ProtNLM"/>
    </source>
</evidence>
<organism evidence="2 3">
    <name type="scientific">Nitrososphaera viennensis EN76</name>
    <dbReference type="NCBI Taxonomy" id="926571"/>
    <lineage>
        <taxon>Archaea</taxon>
        <taxon>Nitrososphaerota</taxon>
        <taxon>Nitrososphaeria</taxon>
        <taxon>Nitrososphaerales</taxon>
        <taxon>Nitrososphaeraceae</taxon>
        <taxon>Nitrososphaera</taxon>
    </lineage>
</organism>
<comment type="similarity">
    <text evidence="1">Belongs to the PDCD5 family.</text>
</comment>
<dbReference type="HOGENOM" id="CLU_1860787_0_0_2"/>
<dbReference type="AlphaFoldDB" id="A0A060HGN1"/>
<gene>
    <name evidence="2" type="ORF">NVIE_015190</name>
</gene>
<dbReference type="Proteomes" id="UP000027093">
    <property type="component" value="Chromosome"/>
</dbReference>
<dbReference type="GeneID" id="74946785"/>
<dbReference type="OrthoDB" id="9122at2157"/>
<dbReference type="InterPro" id="IPR002836">
    <property type="entry name" value="PDCD5-like"/>
</dbReference>
<accession>A0A060HGN1</accession>
<protein>
    <recommendedName>
        <fullName evidence="4">Double-stranded DNA-binding protein</fullName>
    </recommendedName>
</protein>
<evidence type="ECO:0000313" key="2">
    <source>
        <dbReference type="EMBL" id="AIC15764.1"/>
    </source>
</evidence>
<reference evidence="2 3" key="1">
    <citation type="journal article" date="2014" name="Int. J. Syst. Evol. Microbiol.">
        <title>Nitrososphaera viennensis gen. nov., sp. nov., an aerobic and mesophilic, ammonia-oxidizing archaeon from soil and a member of the archaeal phylum Thaumarchaeota.</title>
        <authorList>
            <person name="Stieglmeier M."/>
            <person name="Klingl A."/>
            <person name="Alves R.J."/>
            <person name="Rittmann S.K."/>
            <person name="Melcher M."/>
            <person name="Leisch N."/>
            <person name="Schleper C."/>
        </authorList>
    </citation>
    <scope>NUCLEOTIDE SEQUENCE [LARGE SCALE GENOMIC DNA]</scope>
    <source>
        <strain evidence="2">EN76</strain>
    </source>
</reference>
<evidence type="ECO:0000313" key="3">
    <source>
        <dbReference type="Proteomes" id="UP000027093"/>
    </source>
</evidence>
<dbReference type="Gene3D" id="1.10.8.140">
    <property type="entry name" value="PDCD5-like"/>
    <property type="match status" value="1"/>
</dbReference>
<dbReference type="RefSeq" id="WP_084790688.1">
    <property type="nucleotide sequence ID" value="NZ_CP007536.1"/>
</dbReference>
<keyword evidence="3" id="KW-1185">Reference proteome</keyword>
<dbReference type="GO" id="GO:0003677">
    <property type="term" value="F:DNA binding"/>
    <property type="evidence" value="ECO:0007669"/>
    <property type="project" value="InterPro"/>
</dbReference>
<evidence type="ECO:0000256" key="1">
    <source>
        <dbReference type="ARBA" id="ARBA00010490"/>
    </source>
</evidence>
<dbReference type="InterPro" id="IPR036883">
    <property type="entry name" value="PDCD5-like_sf"/>
</dbReference>
<dbReference type="STRING" id="926571.NVIE_015190"/>
<proteinExistence type="inferred from homology"/>
<dbReference type="EMBL" id="CP007536">
    <property type="protein sequence ID" value="AIC15764.1"/>
    <property type="molecule type" value="Genomic_DNA"/>
</dbReference>
<dbReference type="Pfam" id="PF01984">
    <property type="entry name" value="dsDNA_bind"/>
    <property type="match status" value="1"/>
</dbReference>